<keyword evidence="10" id="KW-0904">Protein phosphatase</keyword>
<organism evidence="19 20">
    <name type="scientific">Actinocrinis puniceicyclus</name>
    <dbReference type="NCBI Taxonomy" id="977794"/>
    <lineage>
        <taxon>Bacteria</taxon>
        <taxon>Bacillati</taxon>
        <taxon>Actinomycetota</taxon>
        <taxon>Actinomycetes</taxon>
        <taxon>Catenulisporales</taxon>
        <taxon>Actinospicaceae</taxon>
        <taxon>Actinocrinis</taxon>
    </lineage>
</organism>
<dbReference type="SMART" id="SM00331">
    <property type="entry name" value="PP2C_SIG"/>
    <property type="match status" value="1"/>
</dbReference>
<evidence type="ECO:0000256" key="8">
    <source>
        <dbReference type="ARBA" id="ARBA00022840"/>
    </source>
</evidence>
<dbReference type="Proteomes" id="UP000677913">
    <property type="component" value="Unassembled WGS sequence"/>
</dbReference>
<keyword evidence="9" id="KW-0460">Magnesium</keyword>
<comment type="function">
    <text evidence="13">Primarily acts as an independent SigF regulator that is sensitive to the osmosensory signal, mediating the cross talk of PknD with the SigF regulon. Possesses both phosphatase and kinase activities. The kinase domain functions as a classic anti-sigma factor-like kinase to phosphorylate the anti-anti-sigma factor domain at the canonical regulatory site, and the phosphatase domain antagonizes this activity.</text>
</comment>
<evidence type="ECO:0000256" key="1">
    <source>
        <dbReference type="ARBA" id="ARBA00013081"/>
    </source>
</evidence>
<gene>
    <name evidence="19" type="ORF">KGA66_08140</name>
</gene>
<dbReference type="EMBL" id="JAGSXH010000019">
    <property type="protein sequence ID" value="MBS2963010.1"/>
    <property type="molecule type" value="Genomic_DNA"/>
</dbReference>
<dbReference type="GO" id="GO:0016301">
    <property type="term" value="F:kinase activity"/>
    <property type="evidence" value="ECO:0007669"/>
    <property type="project" value="UniProtKB-KW"/>
</dbReference>
<dbReference type="InterPro" id="IPR036890">
    <property type="entry name" value="HATPase_C_sf"/>
</dbReference>
<feature type="domain" description="GAF" evidence="17">
    <location>
        <begin position="339"/>
        <end position="494"/>
    </location>
</feature>
<dbReference type="Pfam" id="PF13185">
    <property type="entry name" value="GAF_2"/>
    <property type="match status" value="1"/>
</dbReference>
<dbReference type="InterPro" id="IPR003018">
    <property type="entry name" value="GAF"/>
</dbReference>
<dbReference type="FunFam" id="3.60.40.10:FF:000005">
    <property type="entry name" value="Serine/threonine protein phosphatase"/>
    <property type="match status" value="1"/>
</dbReference>
<keyword evidence="7" id="KW-0378">Hydrolase</keyword>
<dbReference type="GO" id="GO:0005524">
    <property type="term" value="F:ATP binding"/>
    <property type="evidence" value="ECO:0007669"/>
    <property type="project" value="UniProtKB-KW"/>
</dbReference>
<feature type="compositionally biased region" description="Low complexity" evidence="16">
    <location>
        <begin position="881"/>
        <end position="894"/>
    </location>
</feature>
<dbReference type="SMART" id="SM00065">
    <property type="entry name" value="GAF"/>
    <property type="match status" value="1"/>
</dbReference>
<feature type="region of interest" description="Disordered" evidence="16">
    <location>
        <begin position="855"/>
        <end position="894"/>
    </location>
</feature>
<keyword evidence="5" id="KW-0547">Nucleotide-binding</keyword>
<feature type="domain" description="PPM-type phosphatase" evidence="18">
    <location>
        <begin position="515"/>
        <end position="729"/>
    </location>
</feature>
<accession>A0A8J8BC04</accession>
<name>A0A8J8BC04_9ACTN</name>
<keyword evidence="6" id="KW-0418">Kinase</keyword>
<evidence type="ECO:0000313" key="20">
    <source>
        <dbReference type="Proteomes" id="UP000677913"/>
    </source>
</evidence>
<dbReference type="GO" id="GO:0046872">
    <property type="term" value="F:metal ion binding"/>
    <property type="evidence" value="ECO:0007669"/>
    <property type="project" value="UniProtKB-KW"/>
</dbReference>
<keyword evidence="4" id="KW-0479">Metal-binding</keyword>
<dbReference type="EC" id="3.1.3.16" evidence="1"/>
<dbReference type="PANTHER" id="PTHR43156:SF2">
    <property type="entry name" value="STAGE II SPORULATION PROTEIN E"/>
    <property type="match status" value="1"/>
</dbReference>
<dbReference type="Pfam" id="PF13581">
    <property type="entry name" value="HATPase_c_2"/>
    <property type="match status" value="1"/>
</dbReference>
<dbReference type="AlphaFoldDB" id="A0A8J8BC04"/>
<protein>
    <recommendedName>
        <fullName evidence="1">protein-serine/threonine phosphatase</fullName>
        <ecNumber evidence="1">3.1.3.16</ecNumber>
    </recommendedName>
    <alternativeName>
        <fullName evidence="15">Protein-serine/threonine phosphatase</fullName>
    </alternativeName>
    <alternativeName>
        <fullName evidence="14">Serine/threonine-protein kinase</fullName>
    </alternativeName>
</protein>
<dbReference type="Gene3D" id="3.30.565.10">
    <property type="entry name" value="Histidine kinase-like ATPase, C-terminal domain"/>
    <property type="match status" value="1"/>
</dbReference>
<dbReference type="SUPFAM" id="SSF55781">
    <property type="entry name" value="GAF domain-like"/>
    <property type="match status" value="1"/>
</dbReference>
<keyword evidence="2" id="KW-0597">Phosphoprotein</keyword>
<evidence type="ECO:0000256" key="10">
    <source>
        <dbReference type="ARBA" id="ARBA00022912"/>
    </source>
</evidence>
<dbReference type="SUPFAM" id="SSF55874">
    <property type="entry name" value="ATPase domain of HSP90 chaperone/DNA topoisomerase II/histidine kinase"/>
    <property type="match status" value="1"/>
</dbReference>
<evidence type="ECO:0000256" key="3">
    <source>
        <dbReference type="ARBA" id="ARBA00022679"/>
    </source>
</evidence>
<comment type="catalytic activity">
    <reaction evidence="12">
        <text>O-phospho-L-seryl-[protein] + H2O = L-seryl-[protein] + phosphate</text>
        <dbReference type="Rhea" id="RHEA:20629"/>
        <dbReference type="Rhea" id="RHEA-COMP:9863"/>
        <dbReference type="Rhea" id="RHEA-COMP:11604"/>
        <dbReference type="ChEBI" id="CHEBI:15377"/>
        <dbReference type="ChEBI" id="CHEBI:29999"/>
        <dbReference type="ChEBI" id="CHEBI:43474"/>
        <dbReference type="ChEBI" id="CHEBI:83421"/>
        <dbReference type="EC" id="3.1.3.16"/>
    </reaction>
</comment>
<keyword evidence="8" id="KW-0067">ATP-binding</keyword>
<evidence type="ECO:0000256" key="7">
    <source>
        <dbReference type="ARBA" id="ARBA00022801"/>
    </source>
</evidence>
<keyword evidence="20" id="KW-1185">Reference proteome</keyword>
<proteinExistence type="predicted"/>
<dbReference type="Gene3D" id="3.30.450.40">
    <property type="match status" value="1"/>
</dbReference>
<dbReference type="InterPro" id="IPR036457">
    <property type="entry name" value="PPM-type-like_dom_sf"/>
</dbReference>
<evidence type="ECO:0000256" key="15">
    <source>
        <dbReference type="ARBA" id="ARBA00081350"/>
    </source>
</evidence>
<dbReference type="SUPFAM" id="SSF81606">
    <property type="entry name" value="PP2C-like"/>
    <property type="match status" value="1"/>
</dbReference>
<dbReference type="GO" id="GO:0004722">
    <property type="term" value="F:protein serine/threonine phosphatase activity"/>
    <property type="evidence" value="ECO:0007669"/>
    <property type="project" value="UniProtKB-EC"/>
</dbReference>
<dbReference type="InterPro" id="IPR001932">
    <property type="entry name" value="PPM-type_phosphatase-like_dom"/>
</dbReference>
<reference evidence="19" key="1">
    <citation type="submission" date="2021-04" db="EMBL/GenBank/DDBJ databases">
        <title>Genome based classification of Actinospica acidithermotolerans sp. nov., an actinobacterium isolated from an Indonesian hot spring.</title>
        <authorList>
            <person name="Kusuma A.B."/>
            <person name="Putra K.E."/>
            <person name="Nafisah S."/>
            <person name="Loh J."/>
            <person name="Nouioui I."/>
            <person name="Goodfellow M."/>
        </authorList>
    </citation>
    <scope>NUCLEOTIDE SEQUENCE</scope>
    <source>
        <strain evidence="19">DSM 45618</strain>
    </source>
</reference>
<evidence type="ECO:0000256" key="16">
    <source>
        <dbReference type="SAM" id="MobiDB-lite"/>
    </source>
</evidence>
<dbReference type="Gene3D" id="3.60.40.10">
    <property type="entry name" value="PPM-type phosphatase domain"/>
    <property type="match status" value="1"/>
</dbReference>
<dbReference type="InterPro" id="IPR003594">
    <property type="entry name" value="HATPase_dom"/>
</dbReference>
<keyword evidence="11" id="KW-0464">Manganese</keyword>
<evidence type="ECO:0000256" key="5">
    <source>
        <dbReference type="ARBA" id="ARBA00022741"/>
    </source>
</evidence>
<dbReference type="InterPro" id="IPR052016">
    <property type="entry name" value="Bact_Sigma-Reg"/>
</dbReference>
<dbReference type="PANTHER" id="PTHR43156">
    <property type="entry name" value="STAGE II SPORULATION PROTEIN E-RELATED"/>
    <property type="match status" value="1"/>
</dbReference>
<dbReference type="InterPro" id="IPR029016">
    <property type="entry name" value="GAF-like_dom_sf"/>
</dbReference>
<evidence type="ECO:0000256" key="13">
    <source>
        <dbReference type="ARBA" id="ARBA00056274"/>
    </source>
</evidence>
<sequence>MDPVAGAVGLGVHRGALSAGSPEAVFAPERIAALTAAIARCGDQSGSMEGAARCAVAALRDAFPTAEGQSALVLVRFFQTARWELLTPQLRSYALARMAPGAGGEGTRCLALLATLGDQPAWCDRHASRDHQALPLAGAEVVRRMPLALTVLDHLVGADAQRGGHPPHTPAYEPRPTRVAVHLVSQVAGSPLVPAQWLADGYGVASALGLGGILPSGEVFSAVIFSRVPIDAPTAQRFGAVTEALCAALSPFAHLPLFDPARPVGRVVPHADGAPAYDERHNTSPILPPASLDSSAGWSVQPRPSVEAALRDQRERLAQESRIVETLYSVGQSLARQLDLGKLVQQAIEAATSVVGARFGAFLYTTRDAEHTARRRFALAGAPPESFARLGEPHGTALFATDPPNRATVRCVDVTRDARYGGSAPHHGMPAGHPPVRSYLSVPVVAANGELLGSFYFGHPEPGVFTERDEQLAQGIAAQAASAMENSRLYRHERATAMRLQRSLLPAAPSRVGDLDVATAYLPGEQGARVGGDWFDVIALSADRVALVIGDVMGRGIGAAAVMGQLRAAIQAYAVMDLPPAQVLDQLNNLVCRLPREQIATCVYAVYDPCDGTVRWANAGHLPPALVGPDGTVTLLEADLGMPLGVDTAVFADASRPLPQGARLLLYTDGLVECRDQPLHDRLAKLRAALGALCRPEAPVNVQEGAARLAEAMLTGTEHDDVAVLYVAAQPGATRKASVTLSPTLEAARAARRFARKTTADWGLDELTDSVLQIVSELVTNAVEHAGTPMELRLRQRHGALLIEVADGDGRPARQTPTDRGDERHRGLMIVQTLSERWGVRQTVTGKVVWAQLAGPERDEPGAPGQAETPTPAIRSRPGRRAAAVAVPHAPAAR</sequence>
<evidence type="ECO:0000256" key="11">
    <source>
        <dbReference type="ARBA" id="ARBA00023211"/>
    </source>
</evidence>
<dbReference type="CDD" id="cd16936">
    <property type="entry name" value="HATPase_RsbW-like"/>
    <property type="match status" value="1"/>
</dbReference>
<evidence type="ECO:0000256" key="4">
    <source>
        <dbReference type="ARBA" id="ARBA00022723"/>
    </source>
</evidence>
<evidence type="ECO:0000256" key="14">
    <source>
        <dbReference type="ARBA" id="ARBA00075117"/>
    </source>
</evidence>
<evidence type="ECO:0000256" key="12">
    <source>
        <dbReference type="ARBA" id="ARBA00047761"/>
    </source>
</evidence>
<dbReference type="Pfam" id="PF07228">
    <property type="entry name" value="SpoIIE"/>
    <property type="match status" value="1"/>
</dbReference>
<evidence type="ECO:0000256" key="2">
    <source>
        <dbReference type="ARBA" id="ARBA00022553"/>
    </source>
</evidence>
<evidence type="ECO:0000313" key="19">
    <source>
        <dbReference type="EMBL" id="MBS2963010.1"/>
    </source>
</evidence>
<evidence type="ECO:0000256" key="6">
    <source>
        <dbReference type="ARBA" id="ARBA00022777"/>
    </source>
</evidence>
<comment type="caution">
    <text evidence="19">The sequence shown here is derived from an EMBL/GenBank/DDBJ whole genome shotgun (WGS) entry which is preliminary data.</text>
</comment>
<evidence type="ECO:0000259" key="17">
    <source>
        <dbReference type="SMART" id="SM00065"/>
    </source>
</evidence>
<evidence type="ECO:0000256" key="9">
    <source>
        <dbReference type="ARBA" id="ARBA00022842"/>
    </source>
</evidence>
<evidence type="ECO:0000259" key="18">
    <source>
        <dbReference type="SMART" id="SM00331"/>
    </source>
</evidence>
<keyword evidence="3" id="KW-0808">Transferase</keyword>